<feature type="region of interest" description="Disordered" evidence="1">
    <location>
        <begin position="314"/>
        <end position="377"/>
    </location>
</feature>
<dbReference type="Gene3D" id="3.40.570.10">
    <property type="entry name" value="Extracellular Endonuclease, subunit A"/>
    <property type="match status" value="1"/>
</dbReference>
<reference evidence="5 7" key="2">
    <citation type="submission" date="2013-03" db="EMBL/GenBank/DDBJ databases">
        <title>The Genome Sequence of Enterococcus avium ATCC_14025 (PacBio/Illumina hybrid assembly).</title>
        <authorList>
            <consortium name="The Broad Institute Genomics Platform"/>
            <consortium name="The Broad Institute Genome Sequencing Center for Infectious Disease"/>
            <person name="Earl A."/>
            <person name="Russ C."/>
            <person name="Gilmore M."/>
            <person name="Surin D."/>
            <person name="Walker B."/>
            <person name="Young S."/>
            <person name="Zeng Q."/>
            <person name="Gargeya S."/>
            <person name="Fitzgerald M."/>
            <person name="Haas B."/>
            <person name="Abouelleil A."/>
            <person name="Allen A.W."/>
            <person name="Alvarado L."/>
            <person name="Arachchi H.M."/>
            <person name="Berlin A.M."/>
            <person name="Chapman S.B."/>
            <person name="Gainer-Dewar J."/>
            <person name="Goldberg J."/>
            <person name="Griggs A."/>
            <person name="Gujja S."/>
            <person name="Hansen M."/>
            <person name="Howarth C."/>
            <person name="Imamovic A."/>
            <person name="Ireland A."/>
            <person name="Larimer J."/>
            <person name="McCowan C."/>
            <person name="Murphy C."/>
            <person name="Pearson M."/>
            <person name="Poon T.W."/>
            <person name="Priest M."/>
            <person name="Roberts A."/>
            <person name="Saif S."/>
            <person name="Shea T."/>
            <person name="Sisk P."/>
            <person name="Sykes S."/>
            <person name="Wortman J."/>
            <person name="Nusbaum C."/>
            <person name="Birren B."/>
        </authorList>
    </citation>
    <scope>NUCLEOTIDE SEQUENCE [LARGE SCALE GENOMIC DNA]</scope>
    <source>
        <strain evidence="5 7">ATCC 14025</strain>
    </source>
</reference>
<dbReference type="AlphaFoldDB" id="A0AAV3IUE5"/>
<organism evidence="5 7">
    <name type="scientific">Enterococcus avium ATCC 14025</name>
    <dbReference type="NCBI Taxonomy" id="1140002"/>
    <lineage>
        <taxon>Bacteria</taxon>
        <taxon>Bacillati</taxon>
        <taxon>Bacillota</taxon>
        <taxon>Bacilli</taxon>
        <taxon>Lactobacillales</taxon>
        <taxon>Enterococcaceae</taxon>
        <taxon>Enterococcus</taxon>
    </lineage>
</organism>
<dbReference type="InterPro" id="IPR044927">
    <property type="entry name" value="Endonuclea_NS_2"/>
</dbReference>
<name>A0AAV3IUE5_ENTAV</name>
<protein>
    <recommendedName>
        <fullName evidence="3">Type VII secretion system protein EssD-like domain-containing protein</fullName>
    </recommendedName>
</protein>
<keyword evidence="2" id="KW-0472">Membrane</keyword>
<dbReference type="EMBL" id="ASWL01000008">
    <property type="protein sequence ID" value="EOU16905.1"/>
    <property type="molecule type" value="Genomic_DNA"/>
</dbReference>
<accession>A0AAV3IUE5</accession>
<sequence length="412" mass="46129">MANVLALIGFFGFIFGVIRLIRAFFKKTPKKPELLIILGTFIVFFAGIALLEPPEQKTAETTISSTQQSKTGNKSSSSSTETKKEQNKSSDEKNKQQQALISFNDRVKQDNSNLANMEYNGTQTIEVNDNNPTFSEDDLSLANKAWEKYGDLDQLNRATSAEAMLNQSLMSTAKRGDISNVKPTGWHNKKIGKGYLYNRSHLIGYTLSGENDNWKNLITGTAQLNNPEMLRYEMDIKYYLEKSKGNYVRYSVTPVFRGDELLARGVHLMAQSIKSDDIKFNVYIFNVQDDVTLNYSDGTSQTKNEIAAAQQKEEERKNAEIKAQQAAEEQQRIEAQKQAEAAQSEANEQQAAATQTNGPEYVDANGNGLIKGSNNGIYHVPGSRYYDKTTNPAAWFKTVDEAERAGYRAPRN</sequence>
<feature type="compositionally biased region" description="Low complexity" evidence="1">
    <location>
        <begin position="64"/>
        <end position="80"/>
    </location>
</feature>
<dbReference type="EMBL" id="AHYV01000019">
    <property type="protein sequence ID" value="EOT45690.1"/>
    <property type="molecule type" value="Genomic_DNA"/>
</dbReference>
<feature type="compositionally biased region" description="Low complexity" evidence="1">
    <location>
        <begin position="338"/>
        <end position="353"/>
    </location>
</feature>
<evidence type="ECO:0000313" key="4">
    <source>
        <dbReference type="EMBL" id="EOT45690.1"/>
    </source>
</evidence>
<proteinExistence type="predicted"/>
<dbReference type="Pfam" id="PF13930">
    <property type="entry name" value="Endonuclea_NS_2"/>
    <property type="match status" value="1"/>
</dbReference>
<evidence type="ECO:0000313" key="6">
    <source>
        <dbReference type="Proteomes" id="UP000014104"/>
    </source>
</evidence>
<feature type="region of interest" description="Disordered" evidence="1">
    <location>
        <begin position="59"/>
        <end position="97"/>
    </location>
</feature>
<feature type="transmembrane region" description="Helical" evidence="2">
    <location>
        <begin position="6"/>
        <end position="25"/>
    </location>
</feature>
<gene>
    <name evidence="5" type="ORF">I570_04054</name>
    <name evidence="4" type="ORF">OMU_02114</name>
</gene>
<dbReference type="Proteomes" id="UP000014107">
    <property type="component" value="Unassembled WGS sequence"/>
</dbReference>
<dbReference type="InterPro" id="IPR044929">
    <property type="entry name" value="DNA/RNA_non-sp_Endonuclease_sf"/>
</dbReference>
<evidence type="ECO:0000313" key="5">
    <source>
        <dbReference type="EMBL" id="EOU16905.1"/>
    </source>
</evidence>
<dbReference type="Proteomes" id="UP000014104">
    <property type="component" value="Unassembled WGS sequence"/>
</dbReference>
<feature type="transmembrane region" description="Helical" evidence="2">
    <location>
        <begin position="34"/>
        <end position="51"/>
    </location>
</feature>
<keyword evidence="2" id="KW-0812">Transmembrane</keyword>
<evidence type="ECO:0000256" key="2">
    <source>
        <dbReference type="SAM" id="Phobius"/>
    </source>
</evidence>
<evidence type="ECO:0000259" key="3">
    <source>
        <dbReference type="Pfam" id="PF13930"/>
    </source>
</evidence>
<feature type="domain" description="Type VII secretion system protein EssD-like" evidence="3">
    <location>
        <begin position="141"/>
        <end position="272"/>
    </location>
</feature>
<keyword evidence="6" id="KW-1185">Reference proteome</keyword>
<reference evidence="4 6" key="1">
    <citation type="submission" date="2013-03" db="EMBL/GenBank/DDBJ databases">
        <title>The Genome Sequence of Enterococcus avium ATCC_14025 (Illumina only assembly).</title>
        <authorList>
            <consortium name="The Broad Institute Genomics Platform"/>
            <consortium name="The Broad Institute Genome Sequencing Center for Infectious Disease"/>
            <person name="Earl A."/>
            <person name="Russ C."/>
            <person name="Gilmore M."/>
            <person name="Surin D."/>
            <person name="Walker B."/>
            <person name="Young S."/>
            <person name="Zeng Q."/>
            <person name="Gargeya S."/>
            <person name="Fitzgerald M."/>
            <person name="Haas B."/>
            <person name="Abouelleil A."/>
            <person name="Allen A.W."/>
            <person name="Alvarado L."/>
            <person name="Arachchi H.M."/>
            <person name="Berlin A.M."/>
            <person name="Chapman S.B."/>
            <person name="Gainer-Dewar J."/>
            <person name="Goldberg J."/>
            <person name="Griggs A."/>
            <person name="Gujja S."/>
            <person name="Hansen M."/>
            <person name="Howarth C."/>
            <person name="Imamovic A."/>
            <person name="Ireland A."/>
            <person name="Larimer J."/>
            <person name="McCowan C."/>
            <person name="Murphy C."/>
            <person name="Pearson M."/>
            <person name="Poon T.W."/>
            <person name="Priest M."/>
            <person name="Roberts A."/>
            <person name="Saif S."/>
            <person name="Shea T."/>
            <person name="Sisk P."/>
            <person name="Sykes S."/>
            <person name="Wortman J."/>
            <person name="Nusbaum C."/>
            <person name="Birren B."/>
        </authorList>
    </citation>
    <scope>NUCLEOTIDE SEQUENCE [LARGE SCALE GENOMIC DNA]</scope>
    <source>
        <strain evidence="4 6">ATCC 14025</strain>
    </source>
</reference>
<feature type="compositionally biased region" description="Basic and acidic residues" evidence="1">
    <location>
        <begin position="81"/>
        <end position="95"/>
    </location>
</feature>
<keyword evidence="2" id="KW-1133">Transmembrane helix</keyword>
<dbReference type="RefSeq" id="WP_016180027.1">
    <property type="nucleotide sequence ID" value="NZ_KE136363.1"/>
</dbReference>
<evidence type="ECO:0000256" key="1">
    <source>
        <dbReference type="SAM" id="MobiDB-lite"/>
    </source>
</evidence>
<evidence type="ECO:0000313" key="7">
    <source>
        <dbReference type="Proteomes" id="UP000014107"/>
    </source>
</evidence>
<comment type="caution">
    <text evidence="5">The sequence shown here is derived from an EMBL/GenBank/DDBJ whole genome shotgun (WGS) entry which is preliminary data.</text>
</comment>